<keyword evidence="9" id="KW-0653">Protein transport</keyword>
<keyword evidence="8" id="KW-0509">mRNA transport</keyword>
<dbReference type="InterPro" id="IPR001680">
    <property type="entry name" value="WD40_rpt"/>
</dbReference>
<evidence type="ECO:0000256" key="1">
    <source>
        <dbReference type="ARBA" id="ARBA00004371"/>
    </source>
</evidence>
<dbReference type="InterPro" id="IPR037363">
    <property type="entry name" value="Sec13/Seh1_fam"/>
</dbReference>
<dbReference type="EMBL" id="GECL01003243">
    <property type="protein sequence ID" value="JAP02881.1"/>
    <property type="molecule type" value="Transcribed_RNA"/>
</dbReference>
<dbReference type="PROSITE" id="PS50082">
    <property type="entry name" value="WD_REPEATS_2"/>
    <property type="match status" value="2"/>
</dbReference>
<evidence type="ECO:0000256" key="3">
    <source>
        <dbReference type="ARBA" id="ARBA00010102"/>
    </source>
</evidence>
<keyword evidence="10" id="KW-0811">Translocation</keyword>
<dbReference type="InterPro" id="IPR015943">
    <property type="entry name" value="WD40/YVTN_repeat-like_dom_sf"/>
</dbReference>
<evidence type="ECO:0000256" key="7">
    <source>
        <dbReference type="ARBA" id="ARBA00022737"/>
    </source>
</evidence>
<sequence length="325" mass="36319">MVSLMSVIDTSHDDVIHDAAVDYYGHQLATCSSDNVVKIFHVKGGTYSHVADLKGHFGSVWQVSWAHPKFGNIIASCSYDKRVIVWKENREWTKMYEYKNHEGSVNCVSFGPPECGLAFACGSADGALSIVTFRTEHNVWETRKIIGAHKLGVNSVSWAPYMSMQTIFNKSSQTSKPLRRIASAGCDCLIKIWVDVKGAWEEMSQLTNHSDWIRDVAWAPSTSIPCARIASASQDKKVIIWSTVDDIKWTHYELPPFEDVVWSLSWSPTGNILAVSDGINKVTLWMRASRGAEWICVSEVEGDTPKRPLSLLCGGDDCFRTEDNH</sequence>
<organism evidence="15">
    <name type="scientific">Triatoma dimidiata</name>
    <name type="common">Kissing bug</name>
    <name type="synonym">Meccus dimidiatus</name>
    <dbReference type="NCBI Taxonomy" id="72491"/>
    <lineage>
        <taxon>Eukaryota</taxon>
        <taxon>Metazoa</taxon>
        <taxon>Ecdysozoa</taxon>
        <taxon>Arthropoda</taxon>
        <taxon>Hexapoda</taxon>
        <taxon>Insecta</taxon>
        <taxon>Pterygota</taxon>
        <taxon>Neoptera</taxon>
        <taxon>Paraneoptera</taxon>
        <taxon>Hemiptera</taxon>
        <taxon>Heteroptera</taxon>
        <taxon>Panheteroptera</taxon>
        <taxon>Cimicomorpha</taxon>
        <taxon>Reduviidae</taxon>
        <taxon>Triatominae</taxon>
        <taxon>Triatoma</taxon>
    </lineage>
</organism>
<evidence type="ECO:0000256" key="4">
    <source>
        <dbReference type="ARBA" id="ARBA00019195"/>
    </source>
</evidence>
<proteinExistence type="inferred from homology"/>
<dbReference type="AlphaFoldDB" id="A0A0V0G4A4"/>
<dbReference type="GO" id="GO:0051028">
    <property type="term" value="P:mRNA transport"/>
    <property type="evidence" value="ECO:0007669"/>
    <property type="project" value="UniProtKB-KW"/>
</dbReference>
<dbReference type="GO" id="GO:0006606">
    <property type="term" value="P:protein import into nucleus"/>
    <property type="evidence" value="ECO:0007669"/>
    <property type="project" value="TreeGrafter"/>
</dbReference>
<name>A0A0V0G4A4_TRIDM</name>
<evidence type="ECO:0000256" key="11">
    <source>
        <dbReference type="ARBA" id="ARBA00023132"/>
    </source>
</evidence>
<dbReference type="GO" id="GO:0090114">
    <property type="term" value="P:COPII-coated vesicle budding"/>
    <property type="evidence" value="ECO:0007669"/>
    <property type="project" value="TreeGrafter"/>
</dbReference>
<dbReference type="InterPro" id="IPR036322">
    <property type="entry name" value="WD40_repeat_dom_sf"/>
</dbReference>
<dbReference type="Pfam" id="PF00400">
    <property type="entry name" value="WD40"/>
    <property type="match status" value="6"/>
</dbReference>
<dbReference type="GO" id="GO:0032008">
    <property type="term" value="P:positive regulation of TOR signaling"/>
    <property type="evidence" value="ECO:0007669"/>
    <property type="project" value="TreeGrafter"/>
</dbReference>
<evidence type="ECO:0000256" key="9">
    <source>
        <dbReference type="ARBA" id="ARBA00022927"/>
    </source>
</evidence>
<keyword evidence="11" id="KW-0906">Nuclear pore complex</keyword>
<dbReference type="PANTHER" id="PTHR11024">
    <property type="entry name" value="NUCLEAR PORE COMPLEX PROTEIN SEC13 / SEH1 FAMILY MEMBER"/>
    <property type="match status" value="1"/>
</dbReference>
<evidence type="ECO:0000256" key="10">
    <source>
        <dbReference type="ARBA" id="ARBA00023010"/>
    </source>
</evidence>
<dbReference type="SUPFAM" id="SSF50978">
    <property type="entry name" value="WD40 repeat-like"/>
    <property type="match status" value="1"/>
</dbReference>
<evidence type="ECO:0000256" key="14">
    <source>
        <dbReference type="PROSITE-ProRule" id="PRU00221"/>
    </source>
</evidence>
<evidence type="ECO:0000256" key="2">
    <source>
        <dbReference type="ARBA" id="ARBA00004567"/>
    </source>
</evidence>
<dbReference type="Gene3D" id="2.130.10.10">
    <property type="entry name" value="YVTN repeat-like/Quinoprotein amine dehydrogenase"/>
    <property type="match status" value="1"/>
</dbReference>
<evidence type="ECO:0000256" key="8">
    <source>
        <dbReference type="ARBA" id="ARBA00022816"/>
    </source>
</evidence>
<dbReference type="SMART" id="SM00320">
    <property type="entry name" value="WD40"/>
    <property type="match status" value="6"/>
</dbReference>
<dbReference type="PANTHER" id="PTHR11024:SF2">
    <property type="entry name" value="PROTEIN SEC13 HOMOLOG"/>
    <property type="match status" value="1"/>
</dbReference>
<keyword evidence="6 14" id="KW-0853">WD repeat</keyword>
<comment type="similarity">
    <text evidence="3">Belongs to the WD repeat SEC13 family.</text>
</comment>
<keyword evidence="13" id="KW-0539">Nucleus</keyword>
<dbReference type="GO" id="GO:0005198">
    <property type="term" value="F:structural molecule activity"/>
    <property type="evidence" value="ECO:0007669"/>
    <property type="project" value="InterPro"/>
</dbReference>
<accession>A0A0V0G4A4</accession>
<comment type="subcellular location">
    <subcellularLocation>
        <location evidence="1">Lysosome</location>
    </subcellularLocation>
    <subcellularLocation>
        <location evidence="2">Nucleus</location>
        <location evidence="2">Nuclear pore complex</location>
    </subcellularLocation>
</comment>
<evidence type="ECO:0000256" key="5">
    <source>
        <dbReference type="ARBA" id="ARBA00022448"/>
    </source>
</evidence>
<protein>
    <recommendedName>
        <fullName evidence="4">Protein SEC13 homolog</fullName>
    </recommendedName>
</protein>
<evidence type="ECO:0000256" key="12">
    <source>
        <dbReference type="ARBA" id="ARBA00023228"/>
    </source>
</evidence>
<keyword evidence="5" id="KW-0813">Transport</keyword>
<evidence type="ECO:0000256" key="6">
    <source>
        <dbReference type="ARBA" id="ARBA00022574"/>
    </source>
</evidence>
<dbReference type="GO" id="GO:0030127">
    <property type="term" value="C:COPII vesicle coat"/>
    <property type="evidence" value="ECO:0007669"/>
    <property type="project" value="TreeGrafter"/>
</dbReference>
<dbReference type="GO" id="GO:0032527">
    <property type="term" value="P:protein exit from endoplasmic reticulum"/>
    <property type="evidence" value="ECO:0007669"/>
    <property type="project" value="TreeGrafter"/>
</dbReference>
<dbReference type="GO" id="GO:0031080">
    <property type="term" value="C:nuclear pore outer ring"/>
    <property type="evidence" value="ECO:0007669"/>
    <property type="project" value="TreeGrafter"/>
</dbReference>
<dbReference type="GO" id="GO:0005764">
    <property type="term" value="C:lysosome"/>
    <property type="evidence" value="ECO:0007669"/>
    <property type="project" value="UniProtKB-SubCell"/>
</dbReference>
<evidence type="ECO:0000256" key="13">
    <source>
        <dbReference type="ARBA" id="ARBA00023242"/>
    </source>
</evidence>
<feature type="repeat" description="WD" evidence="14">
    <location>
        <begin position="53"/>
        <end position="87"/>
    </location>
</feature>
<feature type="repeat" description="WD" evidence="14">
    <location>
        <begin position="206"/>
        <end position="242"/>
    </location>
</feature>
<keyword evidence="7" id="KW-0677">Repeat</keyword>
<evidence type="ECO:0000313" key="15">
    <source>
        <dbReference type="EMBL" id="JAP02881.1"/>
    </source>
</evidence>
<keyword evidence="12" id="KW-0458">Lysosome</keyword>
<reference evidence="15" key="1">
    <citation type="journal article" date="2018" name="J. Proteomics">
        <title>Exploring the molecular complexity of Triatoma dimidiata sialome.</title>
        <authorList>
            <person name="Santiago P.B."/>
            <person name="de Araujo C.N."/>
            <person name="Charneau S."/>
            <person name="Bastos I.M.D."/>
            <person name="Assumpcao T.C.F."/>
            <person name="Queiroz R.M.L."/>
            <person name="Praca Y.R."/>
            <person name="Cordeiro T.M."/>
            <person name="Garcia C.H.S."/>
            <person name="da Silva I.G."/>
            <person name="Raiol T."/>
            <person name="Motta F.N."/>
            <person name="de Araujo Oliveira J.V."/>
            <person name="de Sousa M.V."/>
            <person name="Ribeiro J.M.C."/>
            <person name="de Santana J.M."/>
        </authorList>
    </citation>
    <scope>NUCLEOTIDE SEQUENCE</scope>
    <source>
        <strain evidence="15">Santander</strain>
        <tissue evidence="15">Salivary glands</tissue>
    </source>
</reference>